<reference evidence="8 9" key="1">
    <citation type="submission" date="2018-12" db="EMBL/GenBank/DDBJ databases">
        <title>Sequencing of bacterial isolates from soil warming experiment in Harvard Forest, Massachusetts, USA.</title>
        <authorList>
            <person name="Deangelis K."/>
        </authorList>
    </citation>
    <scope>NUCLEOTIDE SEQUENCE [LARGE SCALE GENOMIC DNA]</scope>
    <source>
        <strain evidence="8 9">EB153</strain>
    </source>
</reference>
<comment type="caution">
    <text evidence="8">The sequence shown here is derived from an EMBL/GenBank/DDBJ whole genome shotgun (WGS) entry which is preliminary data.</text>
</comment>
<dbReference type="CDD" id="cd00161">
    <property type="entry name" value="beta-trefoil_Ricin-like"/>
    <property type="match status" value="1"/>
</dbReference>
<evidence type="ECO:0000256" key="1">
    <source>
        <dbReference type="ARBA" id="ARBA00001695"/>
    </source>
</evidence>
<dbReference type="Gene3D" id="2.80.10.50">
    <property type="match status" value="2"/>
</dbReference>
<proteinExistence type="inferred from homology"/>
<dbReference type="InterPro" id="IPR011683">
    <property type="entry name" value="Glyco_hydro_53"/>
</dbReference>
<dbReference type="PANTHER" id="PTHR34983:SF1">
    <property type="entry name" value="ARABINOGALACTAN ENDO-BETA-1,4-GALACTANASE A"/>
    <property type="match status" value="1"/>
</dbReference>
<evidence type="ECO:0000256" key="6">
    <source>
        <dbReference type="RuleBase" id="RU361192"/>
    </source>
</evidence>
<evidence type="ECO:0000256" key="3">
    <source>
        <dbReference type="ARBA" id="ARBA00012556"/>
    </source>
</evidence>
<organism evidence="8 9">
    <name type="scientific">Edaphobacter aggregans</name>
    <dbReference type="NCBI Taxonomy" id="570835"/>
    <lineage>
        <taxon>Bacteria</taxon>
        <taxon>Pseudomonadati</taxon>
        <taxon>Acidobacteriota</taxon>
        <taxon>Terriglobia</taxon>
        <taxon>Terriglobales</taxon>
        <taxon>Acidobacteriaceae</taxon>
        <taxon>Edaphobacter</taxon>
    </lineage>
</organism>
<dbReference type="Gene3D" id="3.20.20.80">
    <property type="entry name" value="Glycosidases"/>
    <property type="match status" value="1"/>
</dbReference>
<sequence length="962" mass="102096">MRNAGCAAIPDCRLALPLGNRSIRIAERVIFAVLCLAGMFAASLMRAQNMQPPEPVDPSPLNGEMYYLINQLSGLQIDLNNNSATPGDNMVVNRRSFTNLSQRWAFIKALSGNWKISNIQNGLCLDTAAAHGVTHAVQNPCAINVPTQEWAFTYVTNGYYVVTNSATKLVLDVSNAGVSSGAQLIESSLSGPPTQSQLWLFRPTFFRGNDSSLQEKTEYDRAAVNNSSIYPWWHDAYLPGQDVIQIFKNNGMNMIRVRPASINTTVTRGNISFPITTGPYNHYTLASPPATQIIPATATGSAGGPGDYAETDWSGVDLAVRAKQLGISVNVTLFYDGWNTSDTPGNWAGATIEQLSGVPSTNDCTLAGNCLMYNYVKQEMELYRAMGGWPDVVALGNEVTSGMFNTGGTGGLSGTNCNTNNSGGGTCFIAIQKAAMQAILDAASDTSSPLLGPPLPPPIRCIHITGDRDLYTYYYGATVTNGIPLDAICESYYPGWHGPTTQAQYNWFHSSGQQIAEPNFAKEATELGLPIFNIEDGVSYALASQYSTASPQDIWYGINPPGPSAALARQAMIDLNKVQKAVPNNLHMGMEWWAGEATGVSGPALTSLNNYWWTGGVGIFDARTTAGDPRDNAAMPVILALGGKLDPTLAYKFVNAANERVLETANASTAAGAALSTGMDTGLAGIHQQWQIVSQDGDAEQNSAIYPAPMDYRGDGYFQIISLNQAKGLNVLDSQNGASGSAVVQNPEIVSAEALTGNANQEWDIQSAGNCGDIPVNCANPPLTATGNYYTIINKATGMLLTANGTGPNVTIVLQPPAAAPNGDFTVPASKGQLWQIVPVHITGRAVYPFTGFDSPVGNPPTVNEENAGRAIPIAFSLGGNQGLGLIVPDYPTVTLVNCKSLSAIGSAVPASTAGNSGLGYDAASNAYTYVWKTDKSLSGTCQMFTLLLIDGSDHEAYFQFK</sequence>
<evidence type="ECO:0000256" key="4">
    <source>
        <dbReference type="ARBA" id="ARBA00022801"/>
    </source>
</evidence>
<dbReference type="Proteomes" id="UP000269669">
    <property type="component" value="Unassembled WGS sequence"/>
</dbReference>
<dbReference type="AlphaFoldDB" id="A0A3R9R6J0"/>
<dbReference type="NCBIfam" id="NF038114">
    <property type="entry name" value="rightmost"/>
    <property type="match status" value="1"/>
</dbReference>
<keyword evidence="5 6" id="KW-0326">Glycosidase</keyword>
<gene>
    <name evidence="8" type="ORF">EDE15_4761</name>
</gene>
<dbReference type="PANTHER" id="PTHR34983">
    <property type="entry name" value="ARABINOGALACTAN ENDO-BETA-1,4-GALACTANASE A"/>
    <property type="match status" value="1"/>
</dbReference>
<dbReference type="EMBL" id="RSDW01000001">
    <property type="protein sequence ID" value="RSL19127.1"/>
    <property type="molecule type" value="Genomic_DNA"/>
</dbReference>
<dbReference type="OrthoDB" id="9768786at2"/>
<name>A0A3R9R6J0_9BACT</name>
<dbReference type="Pfam" id="PF14200">
    <property type="entry name" value="RicinB_lectin_2"/>
    <property type="match status" value="1"/>
</dbReference>
<dbReference type="InterPro" id="IPR017853">
    <property type="entry name" value="GH"/>
</dbReference>
<protein>
    <recommendedName>
        <fullName evidence="3 6">Arabinogalactan endo-beta-1,4-galactanase</fullName>
        <ecNumber evidence="3 6">3.2.1.89</ecNumber>
    </recommendedName>
</protein>
<keyword evidence="9" id="KW-1185">Reference proteome</keyword>
<dbReference type="SUPFAM" id="SSF50370">
    <property type="entry name" value="Ricin B-like lectins"/>
    <property type="match status" value="2"/>
</dbReference>
<dbReference type="SUPFAM" id="SSF51445">
    <property type="entry name" value="(Trans)glycosidases"/>
    <property type="match status" value="1"/>
</dbReference>
<dbReference type="GO" id="GO:0031218">
    <property type="term" value="F:arabinogalactan endo-1,4-beta-galactosidase activity"/>
    <property type="evidence" value="ECO:0007669"/>
    <property type="project" value="UniProtKB-EC"/>
</dbReference>
<dbReference type="GO" id="GO:0045490">
    <property type="term" value="P:pectin catabolic process"/>
    <property type="evidence" value="ECO:0007669"/>
    <property type="project" value="TreeGrafter"/>
</dbReference>
<keyword evidence="4 6" id="KW-0378">Hydrolase</keyword>
<dbReference type="EC" id="3.2.1.89" evidence="3 6"/>
<dbReference type="Pfam" id="PF07745">
    <property type="entry name" value="Glyco_hydro_53"/>
    <property type="match status" value="1"/>
</dbReference>
<evidence type="ECO:0000259" key="7">
    <source>
        <dbReference type="Pfam" id="PF14200"/>
    </source>
</evidence>
<evidence type="ECO:0000313" key="9">
    <source>
        <dbReference type="Proteomes" id="UP000269669"/>
    </source>
</evidence>
<dbReference type="InterPro" id="IPR000772">
    <property type="entry name" value="Ricin_B_lectin"/>
</dbReference>
<comment type="catalytic activity">
    <reaction evidence="1 6">
        <text>The enzyme specifically hydrolyzes (1-&gt;4)-beta-D-galactosidic linkages in type I arabinogalactans.</text>
        <dbReference type="EC" id="3.2.1.89"/>
    </reaction>
</comment>
<evidence type="ECO:0000313" key="8">
    <source>
        <dbReference type="EMBL" id="RSL19127.1"/>
    </source>
</evidence>
<dbReference type="InterPro" id="IPR035992">
    <property type="entry name" value="Ricin_B-like_lectins"/>
</dbReference>
<accession>A0A3R9R6J0</accession>
<evidence type="ECO:0000256" key="5">
    <source>
        <dbReference type="ARBA" id="ARBA00023295"/>
    </source>
</evidence>
<comment type="similarity">
    <text evidence="2 6">Belongs to the glycosyl hydrolase 53 family.</text>
</comment>
<feature type="domain" description="Ricin B lectin" evidence="7">
    <location>
        <begin position="101"/>
        <end position="185"/>
    </location>
</feature>
<dbReference type="GO" id="GO:0015926">
    <property type="term" value="F:glucosidase activity"/>
    <property type="evidence" value="ECO:0007669"/>
    <property type="project" value="InterPro"/>
</dbReference>
<evidence type="ECO:0000256" key="2">
    <source>
        <dbReference type="ARBA" id="ARBA00010687"/>
    </source>
</evidence>
<dbReference type="PROSITE" id="PS50231">
    <property type="entry name" value="RICIN_B_LECTIN"/>
    <property type="match status" value="1"/>
</dbReference>